<reference evidence="5 6" key="1">
    <citation type="submission" date="2019-11" db="EMBL/GenBank/DDBJ databases">
        <authorList>
            <person name="Cho J.-C."/>
        </authorList>
    </citation>
    <scope>NUCLEOTIDE SEQUENCE [LARGE SCALE GENOMIC DNA]</scope>
    <source>
        <strain evidence="4 5">JH1073</strain>
        <strain evidence="3 6">JH702</strain>
    </source>
</reference>
<sequence length="721" mass="79379">MTLKISTSIPIPIQSEFDRQFVDGLHSSASLAVFKDGKLAVDLTRGALHAAPLFRVFSMGKPLAAAVLWRYKNRGLLDWDTPVVDFWPEFGTRGKSGITIKHVLSHSAGLASSDSIPPNDYSDWGRVISHIEDMTPATEPGSTVHYHSRTFGWLVGEIAARISGLTFDEAFAREVTLPLGLKNTTFTIEQSEFGRVVPVDASDDWPDESILKNINSVQRSKIMMPAGSMITTAHDVAKFYSAIADKGKLNGVPWLSEGVVDEVTSLHAEGHDAASGNYSRVGLGVRLPSSPPNQYASTNDTDTVGHGGMATCTGWASLTENVSAAYITNRLQLEAPNKARLHDMAKVVRESLAQLDSTPEPSSSPTPSPVPPPQRVWPGKEWEVSEPEELGFNREKLAEAGRYQSEIAVDQPYRILIARYGKIAAEWIFRSDPTAQAHQASASKSTFSSILGIAIQEGVIKSENDRVADYYPEMLDVAPGEGPKEGRYAFPENDQITFKQLIGNTSGYMKPGEAPGKVFNYQTFGMNILTHAIASAYSLYKTSKPEQGAGFGTLTEWKIRNLIDGSWSWKYGNFDMHEEAKLGVFGYMTSYQMSLRDMARMGWLWLNKGNWNGTQIIPESWMNKATKVSDEILENEPAERHVYGLGFWCNDQAQVWPDLPRDSFAASGAGNQHIWVCPSLDLVVAQSPGIYPSRGAFDSDEQIEDRRSMQGLLGRIVDAID</sequence>
<evidence type="ECO:0000256" key="1">
    <source>
        <dbReference type="SAM" id="MobiDB-lite"/>
    </source>
</evidence>
<dbReference type="InterPro" id="IPR012338">
    <property type="entry name" value="Beta-lactam/transpept-like"/>
</dbReference>
<protein>
    <submittedName>
        <fullName evidence="4">Serine hydrolase</fullName>
    </submittedName>
</protein>
<evidence type="ECO:0000259" key="2">
    <source>
        <dbReference type="Pfam" id="PF00144"/>
    </source>
</evidence>
<keyword evidence="4" id="KW-0378">Hydrolase</keyword>
<reference evidence="5" key="3">
    <citation type="submission" date="2023-06" db="EMBL/GenBank/DDBJ databases">
        <title>Pangenomics reveal diversification of enzyme families and niche specialization in globally abundant SAR202 bacteria.</title>
        <authorList>
            <person name="Saw J.H.W."/>
        </authorList>
    </citation>
    <scope>NUCLEOTIDE SEQUENCE [LARGE SCALE GENOMIC DNA]</scope>
    <source>
        <strain evidence="5">JH1073</strain>
    </source>
</reference>
<name>A0AAJ5ZLQ5_9CHLR</name>
<evidence type="ECO:0000313" key="5">
    <source>
        <dbReference type="Proteomes" id="UP001219901"/>
    </source>
</evidence>
<dbReference type="RefSeq" id="WP_342826753.1">
    <property type="nucleotide sequence ID" value="NZ_CP046146.1"/>
</dbReference>
<dbReference type="PANTHER" id="PTHR43283">
    <property type="entry name" value="BETA-LACTAMASE-RELATED"/>
    <property type="match status" value="1"/>
</dbReference>
<dbReference type="Proteomes" id="UP001219901">
    <property type="component" value="Chromosome"/>
</dbReference>
<feature type="compositionally biased region" description="Pro residues" evidence="1">
    <location>
        <begin position="362"/>
        <end position="375"/>
    </location>
</feature>
<feature type="domain" description="Beta-lactamase-related" evidence="2">
    <location>
        <begin position="25"/>
        <end position="345"/>
    </location>
</feature>
<evidence type="ECO:0000313" key="6">
    <source>
        <dbReference type="Proteomes" id="UP001321249"/>
    </source>
</evidence>
<evidence type="ECO:0000313" key="4">
    <source>
        <dbReference type="EMBL" id="WFG40548.1"/>
    </source>
</evidence>
<dbReference type="GO" id="GO:0016787">
    <property type="term" value="F:hydrolase activity"/>
    <property type="evidence" value="ECO:0007669"/>
    <property type="project" value="UniProtKB-KW"/>
</dbReference>
<feature type="region of interest" description="Disordered" evidence="1">
    <location>
        <begin position="353"/>
        <end position="378"/>
    </location>
</feature>
<dbReference type="Proteomes" id="UP001321249">
    <property type="component" value="Unassembled WGS sequence"/>
</dbReference>
<gene>
    <name evidence="3" type="ORF">GKO46_12240</name>
    <name evidence="4" type="ORF">GKO48_13365</name>
</gene>
<dbReference type="InterPro" id="IPR001466">
    <property type="entry name" value="Beta-lactam-related"/>
</dbReference>
<accession>A0AAJ5ZLQ5</accession>
<organism evidence="4 5">
    <name type="scientific">Candidatus Lucifugimonas marina</name>
    <dbReference type="NCBI Taxonomy" id="3038979"/>
    <lineage>
        <taxon>Bacteria</taxon>
        <taxon>Bacillati</taxon>
        <taxon>Chloroflexota</taxon>
        <taxon>Dehalococcoidia</taxon>
        <taxon>SAR202 cluster</taxon>
        <taxon>Candidatus Lucifugimonadales</taxon>
        <taxon>Candidatus Lucifugimonadaceae</taxon>
        <taxon>Candidatus Lucifugimonas</taxon>
    </lineage>
</organism>
<dbReference type="SUPFAM" id="SSF56601">
    <property type="entry name" value="beta-lactamase/transpeptidase-like"/>
    <property type="match status" value="2"/>
</dbReference>
<dbReference type="Pfam" id="PF00144">
    <property type="entry name" value="Beta-lactamase"/>
    <property type="match status" value="1"/>
</dbReference>
<reference evidence="4" key="2">
    <citation type="journal article" date="2023" name="Nat. Commun.">
        <title>Cultivation of marine bacteria of the SAR202 clade.</title>
        <authorList>
            <person name="Lim Y."/>
            <person name="Seo J.H."/>
            <person name="Giovannoni S.J."/>
            <person name="Kang I."/>
            <person name="Cho J.C."/>
        </authorList>
    </citation>
    <scope>NUCLEOTIDE SEQUENCE</scope>
    <source>
        <strain evidence="4">JH1073</strain>
    </source>
</reference>
<keyword evidence="5" id="KW-1185">Reference proteome</keyword>
<proteinExistence type="predicted"/>
<dbReference type="InterPro" id="IPR050789">
    <property type="entry name" value="Diverse_Enzym_Activities"/>
</dbReference>
<evidence type="ECO:0000313" key="3">
    <source>
        <dbReference type="EMBL" id="MDG0867835.1"/>
    </source>
</evidence>
<dbReference type="Gene3D" id="3.40.710.10">
    <property type="entry name" value="DD-peptidase/beta-lactamase superfamily"/>
    <property type="match status" value="2"/>
</dbReference>
<dbReference type="AlphaFoldDB" id="A0AAJ5ZLQ5"/>
<dbReference type="PANTHER" id="PTHR43283:SF3">
    <property type="entry name" value="BETA-LACTAMASE FAMILY PROTEIN (AFU_ORTHOLOGUE AFUA_5G07500)"/>
    <property type="match status" value="1"/>
</dbReference>
<dbReference type="EMBL" id="WMBE01000004">
    <property type="protein sequence ID" value="MDG0867835.1"/>
    <property type="molecule type" value="Genomic_DNA"/>
</dbReference>
<dbReference type="EMBL" id="CP046147">
    <property type="protein sequence ID" value="WFG40548.1"/>
    <property type="molecule type" value="Genomic_DNA"/>
</dbReference>